<proteinExistence type="predicted"/>
<name>A0A6S6U5Y9_9BACT</name>
<evidence type="ECO:0008006" key="3">
    <source>
        <dbReference type="Google" id="ProtNLM"/>
    </source>
</evidence>
<dbReference type="AlphaFoldDB" id="A0A6S6U5Y9"/>
<reference evidence="2" key="1">
    <citation type="submission" date="2020-01" db="EMBL/GenBank/DDBJ databases">
        <authorList>
            <person name="Meier V. D."/>
            <person name="Meier V D."/>
        </authorList>
    </citation>
    <scope>NUCLEOTIDE SEQUENCE</scope>
    <source>
        <strain evidence="2">HLG_WM_MAG_03</strain>
    </source>
</reference>
<accession>A0A6S6U5Y9</accession>
<dbReference type="InterPro" id="IPR029061">
    <property type="entry name" value="THDP-binding"/>
</dbReference>
<organism evidence="2">
    <name type="scientific">uncultured Sulfurovum sp</name>
    <dbReference type="NCBI Taxonomy" id="269237"/>
    <lineage>
        <taxon>Bacteria</taxon>
        <taxon>Pseudomonadati</taxon>
        <taxon>Campylobacterota</taxon>
        <taxon>Epsilonproteobacteria</taxon>
        <taxon>Campylobacterales</taxon>
        <taxon>Sulfurovaceae</taxon>
        <taxon>Sulfurovum</taxon>
        <taxon>environmental samples</taxon>
    </lineage>
</organism>
<sequence>MTDILEIKNKNLENEKLEELKEFFRKIKDKLTDEETKRMTLELELIEENINESEHYKVLELLVKALNIKNIEPLSTNVLELLDRSYELSGFGCRNSCISSANILLETEKMLKEEDTSTYEFVSIKGHMAPFMYANEYTKKNFSLLYLYALHYSDIISPLVQDKYTSQGINASYNLGYGLGKILSKMMINPHKKYIVLMGDSDLSFGATLEALMYIKTQNYNNLTLIIDFNRFGFEPRPDGFDTSILKSFFDKTLEVGESELRDNIDFKSMLFSFKRGAIFVNTVKEHHKITLFSAEGLNQKHGIKLTKSYGKCIATLNRKYQKELCIFTPDLASRFFLQENSLSYINTTVAEALTPILAISQDKFSAIATDQKYSTNMIGSILELHKNTGKVLLTLAKSWDYWGGEANALNLLNTLPETTVYEACTQEELSYLLEAHYIYPSYKTIISICDVELPVIEFEPKVKEANYLIDNGSKSLVISFGIATALVHDVAKDLEIDHIHFARMRLNYDENLQTKLNEYEHVYLMEYNGKKHGFCEHFLSLYRLKNYTFKTSKEVIPQMKASEQIKYHGFSEDNLINFLK</sequence>
<dbReference type="Gene3D" id="3.40.50.970">
    <property type="match status" value="1"/>
</dbReference>
<dbReference type="EMBL" id="CACVAR010000414">
    <property type="protein sequence ID" value="CAA6827084.1"/>
    <property type="molecule type" value="Genomic_DNA"/>
</dbReference>
<protein>
    <recommendedName>
        <fullName evidence="3">Transketolase</fullName>
    </recommendedName>
</protein>
<evidence type="ECO:0000313" key="2">
    <source>
        <dbReference type="EMBL" id="CAA6827084.1"/>
    </source>
</evidence>
<gene>
    <name evidence="2" type="ORF">HELGO_WM26934</name>
</gene>
<dbReference type="SUPFAM" id="SSF52518">
    <property type="entry name" value="Thiamin diphosphate-binding fold (THDP-binding)"/>
    <property type="match status" value="1"/>
</dbReference>
<evidence type="ECO:0000256" key="1">
    <source>
        <dbReference type="SAM" id="Coils"/>
    </source>
</evidence>
<feature type="coiled-coil region" evidence="1">
    <location>
        <begin position="2"/>
        <end position="37"/>
    </location>
</feature>
<keyword evidence="1" id="KW-0175">Coiled coil</keyword>